<reference evidence="2 3" key="1">
    <citation type="submission" date="2020-08" db="EMBL/GenBank/DDBJ databases">
        <title>Genomic Encyclopedia of Type Strains, Phase III (KMG-III): the genomes of soil and plant-associated and newly described type strains.</title>
        <authorList>
            <person name="Whitman W."/>
        </authorList>
    </citation>
    <scope>NUCLEOTIDE SEQUENCE [LARGE SCALE GENOMIC DNA]</scope>
    <source>
        <strain evidence="2 3">CECT 8693</strain>
    </source>
</reference>
<dbReference type="Gene3D" id="1.10.260.40">
    <property type="entry name" value="lambda repressor-like DNA-binding domains"/>
    <property type="match status" value="1"/>
</dbReference>
<dbReference type="SUPFAM" id="SSF47413">
    <property type="entry name" value="lambda repressor-like DNA-binding domains"/>
    <property type="match status" value="1"/>
</dbReference>
<feature type="domain" description="HTH cro/C1-type" evidence="1">
    <location>
        <begin position="4"/>
        <end position="58"/>
    </location>
</feature>
<dbReference type="PROSITE" id="PS50943">
    <property type="entry name" value="HTH_CROC1"/>
    <property type="match status" value="1"/>
</dbReference>
<dbReference type="InterPro" id="IPR001387">
    <property type="entry name" value="Cro/C1-type_HTH"/>
</dbReference>
<dbReference type="Proteomes" id="UP000567067">
    <property type="component" value="Unassembled WGS sequence"/>
</dbReference>
<dbReference type="RefSeq" id="WP_182536593.1">
    <property type="nucleotide sequence ID" value="NZ_JACJIP010000018.1"/>
</dbReference>
<comment type="caution">
    <text evidence="2">The sequence shown here is derived from an EMBL/GenBank/DDBJ whole genome shotgun (WGS) entry which is preliminary data.</text>
</comment>
<protein>
    <submittedName>
        <fullName evidence="2">DNA-binding XRE family transcriptional regulator</fullName>
    </submittedName>
</protein>
<sequence>MSSFAELRKNKGISLAAAAQYIGVAEDTLQNMENNSHDIKISDAVMLADFYNEDIKNISF</sequence>
<keyword evidence="2" id="KW-0238">DNA-binding</keyword>
<evidence type="ECO:0000313" key="2">
    <source>
        <dbReference type="EMBL" id="MBA9086454.1"/>
    </source>
</evidence>
<dbReference type="CDD" id="cd00093">
    <property type="entry name" value="HTH_XRE"/>
    <property type="match status" value="1"/>
</dbReference>
<dbReference type="AlphaFoldDB" id="A0A7W3SUK0"/>
<proteinExistence type="predicted"/>
<dbReference type="Pfam" id="PF01381">
    <property type="entry name" value="HTH_3"/>
    <property type="match status" value="1"/>
</dbReference>
<dbReference type="InterPro" id="IPR010982">
    <property type="entry name" value="Lambda_DNA-bd_dom_sf"/>
</dbReference>
<dbReference type="SMART" id="SM00530">
    <property type="entry name" value="HTH_XRE"/>
    <property type="match status" value="1"/>
</dbReference>
<evidence type="ECO:0000259" key="1">
    <source>
        <dbReference type="PROSITE" id="PS50943"/>
    </source>
</evidence>
<keyword evidence="3" id="KW-1185">Reference proteome</keyword>
<name>A0A7W3SUK0_9BACL</name>
<gene>
    <name evidence="2" type="ORF">FHR92_002932</name>
</gene>
<organism evidence="2 3">
    <name type="scientific">Fontibacillus solani</name>
    <dbReference type="NCBI Taxonomy" id="1572857"/>
    <lineage>
        <taxon>Bacteria</taxon>
        <taxon>Bacillati</taxon>
        <taxon>Bacillota</taxon>
        <taxon>Bacilli</taxon>
        <taxon>Bacillales</taxon>
        <taxon>Paenibacillaceae</taxon>
        <taxon>Fontibacillus</taxon>
    </lineage>
</organism>
<accession>A0A7W3SUK0</accession>
<dbReference type="GO" id="GO:0003677">
    <property type="term" value="F:DNA binding"/>
    <property type="evidence" value="ECO:0007669"/>
    <property type="project" value="UniProtKB-KW"/>
</dbReference>
<dbReference type="EMBL" id="JACJIP010000018">
    <property type="protein sequence ID" value="MBA9086454.1"/>
    <property type="molecule type" value="Genomic_DNA"/>
</dbReference>
<evidence type="ECO:0000313" key="3">
    <source>
        <dbReference type="Proteomes" id="UP000567067"/>
    </source>
</evidence>